<gene>
    <name evidence="2" type="ORF">ENO59_03675</name>
</gene>
<reference evidence="2" key="1">
    <citation type="journal article" date="2020" name="mSystems">
        <title>Genome- and Community-Level Interaction Insights into Carbon Utilization and Element Cycling Functions of Hydrothermarchaeota in Hydrothermal Sediment.</title>
        <authorList>
            <person name="Zhou Z."/>
            <person name="Liu Y."/>
            <person name="Xu W."/>
            <person name="Pan J."/>
            <person name="Luo Z.H."/>
            <person name="Li M."/>
        </authorList>
    </citation>
    <scope>NUCLEOTIDE SEQUENCE [LARGE SCALE GENOMIC DNA]</scope>
    <source>
        <strain evidence="2">SpSt-143</strain>
    </source>
</reference>
<name>A0A7V2F666_RHOMR</name>
<comment type="caution">
    <text evidence="2">The sequence shown here is derived from an EMBL/GenBank/DDBJ whole genome shotgun (WGS) entry which is preliminary data.</text>
</comment>
<feature type="domain" description="DUF2249" evidence="1">
    <location>
        <begin position="8"/>
        <end position="77"/>
    </location>
</feature>
<proteinExistence type="predicted"/>
<evidence type="ECO:0000313" key="2">
    <source>
        <dbReference type="EMBL" id="HER95603.1"/>
    </source>
</evidence>
<organism evidence="2">
    <name type="scientific">Rhodothermus marinus</name>
    <name type="common">Rhodothermus obamensis</name>
    <dbReference type="NCBI Taxonomy" id="29549"/>
    <lineage>
        <taxon>Bacteria</taxon>
        <taxon>Pseudomonadati</taxon>
        <taxon>Rhodothermota</taxon>
        <taxon>Rhodothermia</taxon>
        <taxon>Rhodothermales</taxon>
        <taxon>Rhodothermaceae</taxon>
        <taxon>Rhodothermus</taxon>
    </lineage>
</organism>
<accession>A0A7V2F666</accession>
<protein>
    <submittedName>
        <fullName evidence="2">DUF2249 domain-containing protein</fullName>
    </submittedName>
</protein>
<dbReference type="InterPro" id="IPR018720">
    <property type="entry name" value="DUF2249"/>
</dbReference>
<sequence>MAMQTERTLDVRPIPPREKHATIFATFDALAPGEAFVLVNDHDPRPLRYQFEFERSGQFTWEYLEQGPEVWRVRIGRTAS</sequence>
<dbReference type="AlphaFoldDB" id="A0A7V2F666"/>
<evidence type="ECO:0000259" key="1">
    <source>
        <dbReference type="Pfam" id="PF10006"/>
    </source>
</evidence>
<dbReference type="EMBL" id="DSGB01000004">
    <property type="protein sequence ID" value="HER95603.1"/>
    <property type="molecule type" value="Genomic_DNA"/>
</dbReference>
<dbReference type="Pfam" id="PF10006">
    <property type="entry name" value="DUF2249"/>
    <property type="match status" value="1"/>
</dbReference>